<evidence type="ECO:0000313" key="2">
    <source>
        <dbReference type="EMBL" id="CAG6788009.1"/>
    </source>
</evidence>
<organism evidence="2">
    <name type="scientific">Cacopsylla melanoneura</name>
    <dbReference type="NCBI Taxonomy" id="428564"/>
    <lineage>
        <taxon>Eukaryota</taxon>
        <taxon>Metazoa</taxon>
        <taxon>Ecdysozoa</taxon>
        <taxon>Arthropoda</taxon>
        <taxon>Hexapoda</taxon>
        <taxon>Insecta</taxon>
        <taxon>Pterygota</taxon>
        <taxon>Neoptera</taxon>
        <taxon>Paraneoptera</taxon>
        <taxon>Hemiptera</taxon>
        <taxon>Sternorrhyncha</taxon>
        <taxon>Psylloidea</taxon>
        <taxon>Psyllidae</taxon>
        <taxon>Psyllinae</taxon>
        <taxon>Cacopsylla</taxon>
    </lineage>
</organism>
<proteinExistence type="predicted"/>
<dbReference type="Pfam" id="PF05699">
    <property type="entry name" value="Dimer_Tnp_hAT"/>
    <property type="match status" value="1"/>
</dbReference>
<name>A0A8D9FFV4_9HEMI</name>
<dbReference type="InterPro" id="IPR012337">
    <property type="entry name" value="RNaseH-like_sf"/>
</dbReference>
<evidence type="ECO:0000259" key="1">
    <source>
        <dbReference type="Pfam" id="PF05699"/>
    </source>
</evidence>
<dbReference type="SUPFAM" id="SSF53098">
    <property type="entry name" value="Ribonuclease H-like"/>
    <property type="match status" value="1"/>
</dbReference>
<dbReference type="GO" id="GO:0046983">
    <property type="term" value="F:protein dimerization activity"/>
    <property type="evidence" value="ECO:0007669"/>
    <property type="project" value="InterPro"/>
</dbReference>
<feature type="domain" description="HAT C-terminal dimerisation" evidence="1">
    <location>
        <begin position="75"/>
        <end position="146"/>
    </location>
</feature>
<sequence length="147" mass="15754">MMVTLLANSINAISKSINDERYLGQPNAGGAAQGAQAQNEELVPRAEPDGIWSGRQALIRATGTLAQNGSGMPSELKQYFDQPVLSMESNPLEYWLGCKIFTPILANIALKSLLPQGSSVSSERVASTVNLAVPNNRSRLTGEHVDM</sequence>
<dbReference type="EMBL" id="HBUF01657190">
    <property type="protein sequence ID" value="CAG6788009.1"/>
    <property type="molecule type" value="Transcribed_RNA"/>
</dbReference>
<dbReference type="InterPro" id="IPR008906">
    <property type="entry name" value="HATC_C_dom"/>
</dbReference>
<reference evidence="2" key="1">
    <citation type="submission" date="2021-05" db="EMBL/GenBank/DDBJ databases">
        <authorList>
            <person name="Alioto T."/>
            <person name="Alioto T."/>
            <person name="Gomez Garrido J."/>
        </authorList>
    </citation>
    <scope>NUCLEOTIDE SEQUENCE</scope>
</reference>
<protein>
    <recommendedName>
        <fullName evidence="1">HAT C-terminal dimerisation domain-containing protein</fullName>
    </recommendedName>
</protein>
<dbReference type="AlphaFoldDB" id="A0A8D9FFV4"/>
<accession>A0A8D9FFV4</accession>